<proteinExistence type="predicted"/>
<name>A0A2H6BVC7_MICAE</name>
<evidence type="ECO:0000313" key="1">
    <source>
        <dbReference type="EMBL" id="GBD54141.1"/>
    </source>
</evidence>
<dbReference type="EMBL" id="BEYQ01000010">
    <property type="protein sequence ID" value="GBD54141.1"/>
    <property type="molecule type" value="Genomic_DNA"/>
</dbReference>
<dbReference type="Pfam" id="PF10387">
    <property type="entry name" value="DUF2442"/>
    <property type="match status" value="1"/>
</dbReference>
<organism evidence="1 2">
    <name type="scientific">Microcystis aeruginosa NIES-298</name>
    <dbReference type="NCBI Taxonomy" id="449468"/>
    <lineage>
        <taxon>Bacteria</taxon>
        <taxon>Bacillati</taxon>
        <taxon>Cyanobacteriota</taxon>
        <taxon>Cyanophyceae</taxon>
        <taxon>Oscillatoriophycideae</taxon>
        <taxon>Chroococcales</taxon>
        <taxon>Microcystaceae</taxon>
        <taxon>Microcystis</taxon>
    </lineage>
</organism>
<accession>A0A2H6BVC7</accession>
<evidence type="ECO:0000313" key="2">
    <source>
        <dbReference type="Proteomes" id="UP000236321"/>
    </source>
</evidence>
<dbReference type="RefSeq" id="WP_002752929.1">
    <property type="nucleotide sequence ID" value="NZ_BEIU01000002.1"/>
</dbReference>
<gene>
    <name evidence="1" type="ORF">BGM30_32340</name>
</gene>
<dbReference type="InterPro" id="IPR018841">
    <property type="entry name" value="DUF2442"/>
</dbReference>
<dbReference type="Proteomes" id="UP000236321">
    <property type="component" value="Unassembled WGS sequence"/>
</dbReference>
<sequence length="104" mass="11749">MTFLTNEVFETLAIQQLAITDDTLSVDLSDGRTISVPLAWYPRLLHGSIEERNDYRLLAGGSGIHWNQLDEDISTKNLILGQPSGESQKSLKRWLNNRVRSPIL</sequence>
<protein>
    <submittedName>
        <fullName evidence="1">Uncharacterized protein</fullName>
    </submittedName>
</protein>
<dbReference type="AlphaFoldDB" id="A0A2H6BVC7"/>
<comment type="caution">
    <text evidence="1">The sequence shown here is derived from an EMBL/GenBank/DDBJ whole genome shotgun (WGS) entry which is preliminary data.</text>
</comment>
<dbReference type="Gene3D" id="3.30.2020.40">
    <property type="entry name" value="Uncharacterised protein PF10387, DUF2442"/>
    <property type="match status" value="1"/>
</dbReference>
<reference evidence="2" key="1">
    <citation type="submission" date="2017-12" db="EMBL/GenBank/DDBJ databases">
        <title>Improved Draft Genome Sequence of Microcystis aeruginosa NIES-298, a Microcystin-Producing Cyanobacterium from Lake Kasumigaura, Japan.</title>
        <authorList>
            <person name="Yamaguchi H."/>
            <person name="Suzuki S."/>
            <person name="Kawachi M."/>
        </authorList>
    </citation>
    <scope>NUCLEOTIDE SEQUENCE [LARGE SCALE GENOMIC DNA]</scope>
    <source>
        <strain evidence="2">NIES-298</strain>
    </source>
</reference>